<dbReference type="InterPro" id="IPR003774">
    <property type="entry name" value="AlgH-like"/>
</dbReference>
<name>A0ABR2Z0F4_9CHLO</name>
<evidence type="ECO:0000313" key="3">
    <source>
        <dbReference type="Proteomes" id="UP001491310"/>
    </source>
</evidence>
<gene>
    <name evidence="2" type="ORF">WJX75_004072</name>
</gene>
<feature type="compositionally biased region" description="Basic and acidic residues" evidence="1">
    <location>
        <begin position="55"/>
        <end position="65"/>
    </location>
</feature>
<keyword evidence="3" id="KW-1185">Reference proteome</keyword>
<comment type="caution">
    <text evidence="2">The sequence shown here is derived from an EMBL/GenBank/DDBJ whole genome shotgun (WGS) entry which is preliminary data.</text>
</comment>
<evidence type="ECO:0000256" key="1">
    <source>
        <dbReference type="SAM" id="MobiDB-lite"/>
    </source>
</evidence>
<accession>A0ABR2Z0F4</accession>
<proteinExistence type="predicted"/>
<dbReference type="PANTHER" id="PTHR31984">
    <property type="entry name" value="TRANSPORTER, PUTATIVE (DUF179)-RELATED"/>
    <property type="match status" value="1"/>
</dbReference>
<dbReference type="PANTHER" id="PTHR31984:SF17">
    <property type="entry name" value="TRANSCRIPTIONAL REGULATOR"/>
    <property type="match status" value="1"/>
</dbReference>
<dbReference type="Pfam" id="PF02622">
    <property type="entry name" value="DUF179"/>
    <property type="match status" value="1"/>
</dbReference>
<dbReference type="EMBL" id="JALJOT010000002">
    <property type="protein sequence ID" value="KAK9917412.1"/>
    <property type="molecule type" value="Genomic_DNA"/>
</dbReference>
<sequence length="304" mass="33025">MQPLFLSSSSLSPPLICQRDIGSFLPSRDCLRSEYQHSRARKGVAASARHSSAGDGKEASLDDHSSASQGAANWRLFRASLVQQERAGLFSDSATAVPQLRGRLVLPRHWAHELGAPERGCLLVARRPDMGPLHTQSVVLLLEHDQQGSAGLILNCPSANARVRSCTCLPDIAGAFKQQLLYQGGSVATERLHLLHGNPAVADTFEVMDGIYTGGLAHANELVASGRASAHEFKLLAGYTHWPAGDLQREIARGHWWLVAASSDFVLSSVRGQQQQMYGVREKAALWKSTLQLAGLWPGPRQHH</sequence>
<dbReference type="Gene3D" id="3.40.1740.10">
    <property type="entry name" value="VC0467-like"/>
    <property type="match status" value="1"/>
</dbReference>
<evidence type="ECO:0000313" key="2">
    <source>
        <dbReference type="EMBL" id="KAK9917412.1"/>
    </source>
</evidence>
<dbReference type="SUPFAM" id="SSF143456">
    <property type="entry name" value="VC0467-like"/>
    <property type="match status" value="1"/>
</dbReference>
<organism evidence="2 3">
    <name type="scientific">Coccomyxa subellipsoidea</name>
    <dbReference type="NCBI Taxonomy" id="248742"/>
    <lineage>
        <taxon>Eukaryota</taxon>
        <taxon>Viridiplantae</taxon>
        <taxon>Chlorophyta</taxon>
        <taxon>core chlorophytes</taxon>
        <taxon>Trebouxiophyceae</taxon>
        <taxon>Trebouxiophyceae incertae sedis</taxon>
        <taxon>Coccomyxaceae</taxon>
        <taxon>Coccomyxa</taxon>
    </lineage>
</organism>
<reference evidence="2 3" key="1">
    <citation type="journal article" date="2024" name="Nat. Commun.">
        <title>Phylogenomics reveals the evolutionary origins of lichenization in chlorophyte algae.</title>
        <authorList>
            <person name="Puginier C."/>
            <person name="Libourel C."/>
            <person name="Otte J."/>
            <person name="Skaloud P."/>
            <person name="Haon M."/>
            <person name="Grisel S."/>
            <person name="Petersen M."/>
            <person name="Berrin J.G."/>
            <person name="Delaux P.M."/>
            <person name="Dal Grande F."/>
            <person name="Keller J."/>
        </authorList>
    </citation>
    <scope>NUCLEOTIDE SEQUENCE [LARGE SCALE GENOMIC DNA]</scope>
    <source>
        <strain evidence="2 3">SAG 216-7</strain>
    </source>
</reference>
<dbReference type="Proteomes" id="UP001491310">
    <property type="component" value="Unassembled WGS sequence"/>
</dbReference>
<feature type="region of interest" description="Disordered" evidence="1">
    <location>
        <begin position="41"/>
        <end position="65"/>
    </location>
</feature>
<evidence type="ECO:0008006" key="4">
    <source>
        <dbReference type="Google" id="ProtNLM"/>
    </source>
</evidence>
<protein>
    <recommendedName>
        <fullName evidence="4">Transcriptional regulator</fullName>
    </recommendedName>
</protein>